<gene>
    <name evidence="1" type="ORF">OBBRIDRAFT_179386</name>
</gene>
<dbReference type="AlphaFoldDB" id="A0A8E2DR63"/>
<evidence type="ECO:0008006" key="3">
    <source>
        <dbReference type="Google" id="ProtNLM"/>
    </source>
</evidence>
<keyword evidence="2" id="KW-1185">Reference proteome</keyword>
<accession>A0A8E2DR63</accession>
<dbReference type="Proteomes" id="UP000250043">
    <property type="component" value="Unassembled WGS sequence"/>
</dbReference>
<name>A0A8E2DR63_9APHY</name>
<dbReference type="EMBL" id="KV722346">
    <property type="protein sequence ID" value="OCH94167.1"/>
    <property type="molecule type" value="Genomic_DNA"/>
</dbReference>
<evidence type="ECO:0000313" key="1">
    <source>
        <dbReference type="EMBL" id="OCH94167.1"/>
    </source>
</evidence>
<reference evidence="1 2" key="1">
    <citation type="submission" date="2016-07" db="EMBL/GenBank/DDBJ databases">
        <title>Draft genome of the white-rot fungus Obba rivulosa 3A-2.</title>
        <authorList>
            <consortium name="DOE Joint Genome Institute"/>
            <person name="Miettinen O."/>
            <person name="Riley R."/>
            <person name="Acob R."/>
            <person name="Barry K."/>
            <person name="Cullen D."/>
            <person name="De Vries R."/>
            <person name="Hainaut M."/>
            <person name="Hatakka A."/>
            <person name="Henrissat B."/>
            <person name="Hilden K."/>
            <person name="Kuo R."/>
            <person name="Labutti K."/>
            <person name="Lipzen A."/>
            <person name="Makela M.R."/>
            <person name="Sandor L."/>
            <person name="Spatafora J.W."/>
            <person name="Grigoriev I.V."/>
            <person name="Hibbett D.S."/>
        </authorList>
    </citation>
    <scope>NUCLEOTIDE SEQUENCE [LARGE SCALE GENOMIC DNA]</scope>
    <source>
        <strain evidence="1 2">3A-2</strain>
    </source>
</reference>
<sequence>MRTCLHKTSDTSAVCHIYPVFSFVPEITRYGSTDGKAPSPAQLCEYIIDTIASNHPMDHQTLLSCSLVCRDWLSRSRMHIFMEIAIQTPTECRRFLHTMKRKSHLRLLVHGLELRPKNNANVLMEMSEHLLAPRLSNLSTIAIRAPTDDVSHRSSLDYGRSALRSVADWFRGRPRDPEVSRTFVNLTRAPRWLGSRFCFVTTLKLYMIQFFELADFGSMLCAFPNLSTLHCLQVHWFRWHLSFDPFRESAMRNVTELYLRTSLTWLPGGAELLTSAPTSLRTLAFSAGLVSAHIDHDFAIQRLDLERFTDLVEVHLICPNGYGVHDWIPRFLAHISSPALRRIKLQFPFGGKYLPYHNVLDRLYCPRLDEVLSAPSFSNVREVIFEFNDATCHAWWWRAELSDRLPKLYRRDVIRVALNDGDMDVLSRVQSE</sequence>
<organism evidence="1 2">
    <name type="scientific">Obba rivulosa</name>
    <dbReference type="NCBI Taxonomy" id="1052685"/>
    <lineage>
        <taxon>Eukaryota</taxon>
        <taxon>Fungi</taxon>
        <taxon>Dikarya</taxon>
        <taxon>Basidiomycota</taxon>
        <taxon>Agaricomycotina</taxon>
        <taxon>Agaricomycetes</taxon>
        <taxon>Polyporales</taxon>
        <taxon>Gelatoporiaceae</taxon>
        <taxon>Obba</taxon>
    </lineage>
</organism>
<dbReference type="OrthoDB" id="2784210at2759"/>
<proteinExistence type="predicted"/>
<protein>
    <recommendedName>
        <fullName evidence="3">F-box domain-containing protein</fullName>
    </recommendedName>
</protein>
<evidence type="ECO:0000313" key="2">
    <source>
        <dbReference type="Proteomes" id="UP000250043"/>
    </source>
</evidence>